<dbReference type="NCBIfam" id="TIGR00413">
    <property type="entry name" value="rlpA"/>
    <property type="match status" value="1"/>
</dbReference>
<dbReference type="GO" id="GO:0008932">
    <property type="term" value="F:lytic endotransglycosylase activity"/>
    <property type="evidence" value="ECO:0007669"/>
    <property type="project" value="UniProtKB-UniRule"/>
</dbReference>
<comment type="caution">
    <text evidence="6">The sequence shown here is derived from an EMBL/GenBank/DDBJ whole genome shotgun (WGS) entry which is preliminary data.</text>
</comment>
<comment type="function">
    <text evidence="3">Lytic transglycosylase with a strong preference for naked glycan strands that lack stem peptides.</text>
</comment>
<dbReference type="CDD" id="cd22268">
    <property type="entry name" value="DPBB_RlpA-like"/>
    <property type="match status" value="1"/>
</dbReference>
<keyword evidence="1 3" id="KW-0456">Lyase</keyword>
<evidence type="ECO:0000256" key="3">
    <source>
        <dbReference type="HAMAP-Rule" id="MF_02071"/>
    </source>
</evidence>
<evidence type="ECO:0000259" key="5">
    <source>
        <dbReference type="Pfam" id="PF03330"/>
    </source>
</evidence>
<evidence type="ECO:0000256" key="1">
    <source>
        <dbReference type="ARBA" id="ARBA00023239"/>
    </source>
</evidence>
<dbReference type="Gene3D" id="2.40.40.10">
    <property type="entry name" value="RlpA-like domain"/>
    <property type="match status" value="1"/>
</dbReference>
<dbReference type="Pfam" id="PF03330">
    <property type="entry name" value="DPBB_1"/>
    <property type="match status" value="1"/>
</dbReference>
<dbReference type="SUPFAM" id="SSF50685">
    <property type="entry name" value="Barwin-like endoglucanases"/>
    <property type="match status" value="1"/>
</dbReference>
<dbReference type="PANTHER" id="PTHR34183:SF8">
    <property type="entry name" value="ENDOLYTIC PEPTIDOGLYCAN TRANSGLYCOSYLASE RLPA-RELATED"/>
    <property type="match status" value="1"/>
</dbReference>
<evidence type="ECO:0000256" key="4">
    <source>
        <dbReference type="RuleBase" id="RU003495"/>
    </source>
</evidence>
<dbReference type="GO" id="GO:0071555">
    <property type="term" value="P:cell wall organization"/>
    <property type="evidence" value="ECO:0007669"/>
    <property type="project" value="UniProtKB-KW"/>
</dbReference>
<sequence length="232" mass="24608">MQPAVDTLLDVSQGLNQLTSETVKSDPAWKAALLAAKLNQLNREGVDASQITVRWKPPAKGKKSPQYVIKLGDSTLAVLDGKILSADAKSNSEAGALTATNRLRRLLGDAEPLSEVAGKPKPAAPKIARVLPSVMYQISGWASWYGPGFHGNRSASGEVFNQHAMTAAHPSLPFGTRVRVTNLNNGSSVIVRINDRGPYHGGRIIDLSMGAARVLGLTSSGVARVRVDVLGR</sequence>
<accession>A0A7C3PFG4</accession>
<keyword evidence="2 3" id="KW-0961">Cell wall biogenesis/degradation</keyword>
<dbReference type="EMBL" id="DSRU01000159">
    <property type="protein sequence ID" value="HFM98239.1"/>
    <property type="molecule type" value="Genomic_DNA"/>
</dbReference>
<dbReference type="InterPro" id="IPR036908">
    <property type="entry name" value="RlpA-like_sf"/>
</dbReference>
<protein>
    <recommendedName>
        <fullName evidence="3">Probable endolytic peptidoglycan transglycosylase RlpA</fullName>
        <ecNumber evidence="3">4.2.2.-</ecNumber>
    </recommendedName>
</protein>
<reference evidence="6" key="1">
    <citation type="journal article" date="2020" name="mSystems">
        <title>Genome- and Community-Level Interaction Insights into Carbon Utilization and Element Cycling Functions of Hydrothermarchaeota in Hydrothermal Sediment.</title>
        <authorList>
            <person name="Zhou Z."/>
            <person name="Liu Y."/>
            <person name="Xu W."/>
            <person name="Pan J."/>
            <person name="Luo Z.H."/>
            <person name="Li M."/>
        </authorList>
    </citation>
    <scope>NUCLEOTIDE SEQUENCE [LARGE SCALE GENOMIC DNA]</scope>
    <source>
        <strain evidence="6">SpSt-418</strain>
    </source>
</reference>
<dbReference type="AlphaFoldDB" id="A0A7C3PFG4"/>
<dbReference type="InterPro" id="IPR012997">
    <property type="entry name" value="RplA"/>
</dbReference>
<dbReference type="InterPro" id="IPR034718">
    <property type="entry name" value="RlpA"/>
</dbReference>
<feature type="domain" description="RlpA-like protein double-psi beta-barrel" evidence="5">
    <location>
        <begin position="139"/>
        <end position="227"/>
    </location>
</feature>
<dbReference type="HAMAP" id="MF_02071">
    <property type="entry name" value="RlpA"/>
    <property type="match status" value="1"/>
</dbReference>
<evidence type="ECO:0000256" key="2">
    <source>
        <dbReference type="ARBA" id="ARBA00023316"/>
    </source>
</evidence>
<dbReference type="InterPro" id="IPR009009">
    <property type="entry name" value="RlpA-like_DPBB"/>
</dbReference>
<proteinExistence type="inferred from homology"/>
<dbReference type="GO" id="GO:0000270">
    <property type="term" value="P:peptidoglycan metabolic process"/>
    <property type="evidence" value="ECO:0007669"/>
    <property type="project" value="UniProtKB-UniRule"/>
</dbReference>
<gene>
    <name evidence="3" type="primary">rlpA</name>
    <name evidence="6" type="ORF">ENR64_10880</name>
</gene>
<evidence type="ECO:0000313" key="6">
    <source>
        <dbReference type="EMBL" id="HFM98239.1"/>
    </source>
</evidence>
<dbReference type="PANTHER" id="PTHR34183">
    <property type="entry name" value="ENDOLYTIC PEPTIDOGLYCAN TRANSGLYCOSYLASE RLPA"/>
    <property type="match status" value="1"/>
</dbReference>
<comment type="similarity">
    <text evidence="3 4">Belongs to the RlpA family.</text>
</comment>
<name>A0A7C3PFG4_9CYAN</name>
<dbReference type="EC" id="4.2.2.-" evidence="3"/>
<organism evidence="6">
    <name type="scientific">Oscillatoriales cyanobacterium SpSt-418</name>
    <dbReference type="NCBI Taxonomy" id="2282169"/>
    <lineage>
        <taxon>Bacteria</taxon>
        <taxon>Bacillati</taxon>
        <taxon>Cyanobacteriota</taxon>
        <taxon>Cyanophyceae</taxon>
        <taxon>Oscillatoriophycideae</taxon>
        <taxon>Oscillatoriales</taxon>
    </lineage>
</organism>